<feature type="transmembrane region" description="Helical" evidence="5">
    <location>
        <begin position="21"/>
        <end position="47"/>
    </location>
</feature>
<evidence type="ECO:0000256" key="4">
    <source>
        <dbReference type="ARBA" id="ARBA00023136"/>
    </source>
</evidence>
<dbReference type="InterPro" id="IPR008952">
    <property type="entry name" value="Tetraspanin_EC2_sf"/>
</dbReference>
<dbReference type="GO" id="GO:0007601">
    <property type="term" value="P:visual perception"/>
    <property type="evidence" value="ECO:0007669"/>
    <property type="project" value="InterPro"/>
</dbReference>
<name>A0A1W0XD68_HYPEX</name>
<reference evidence="7" key="1">
    <citation type="submission" date="2017-01" db="EMBL/GenBank/DDBJ databases">
        <title>Comparative genomics of anhydrobiosis in the tardigrade Hypsibius dujardini.</title>
        <authorList>
            <person name="Yoshida Y."/>
            <person name="Koutsovoulos G."/>
            <person name="Laetsch D."/>
            <person name="Stevens L."/>
            <person name="Kumar S."/>
            <person name="Horikawa D."/>
            <person name="Ishino K."/>
            <person name="Komine S."/>
            <person name="Tomita M."/>
            <person name="Blaxter M."/>
            <person name="Arakawa K."/>
        </authorList>
    </citation>
    <scope>NUCLEOTIDE SEQUENCE [LARGE SCALE GENOMIC DNA]</scope>
    <source>
        <strain evidence="7">Z151</strain>
    </source>
</reference>
<dbReference type="AlphaFoldDB" id="A0A1W0XD68"/>
<accession>A0A1W0XD68</accession>
<evidence type="ECO:0000313" key="7">
    <source>
        <dbReference type="Proteomes" id="UP000192578"/>
    </source>
</evidence>
<feature type="transmembrane region" description="Helical" evidence="5">
    <location>
        <begin position="102"/>
        <end position="124"/>
    </location>
</feature>
<dbReference type="GO" id="GO:0005886">
    <property type="term" value="C:plasma membrane"/>
    <property type="evidence" value="ECO:0007669"/>
    <property type="project" value="TreeGrafter"/>
</dbReference>
<evidence type="ECO:0000313" key="6">
    <source>
        <dbReference type="EMBL" id="OQV25425.1"/>
    </source>
</evidence>
<dbReference type="InterPro" id="IPR018499">
    <property type="entry name" value="Tetraspanin/Peripherin"/>
</dbReference>
<proteinExistence type="predicted"/>
<organism evidence="6 7">
    <name type="scientific">Hypsibius exemplaris</name>
    <name type="common">Freshwater tardigrade</name>
    <dbReference type="NCBI Taxonomy" id="2072580"/>
    <lineage>
        <taxon>Eukaryota</taxon>
        <taxon>Metazoa</taxon>
        <taxon>Ecdysozoa</taxon>
        <taxon>Tardigrada</taxon>
        <taxon>Eutardigrada</taxon>
        <taxon>Parachela</taxon>
        <taxon>Hypsibioidea</taxon>
        <taxon>Hypsibiidae</taxon>
        <taxon>Hypsibius</taxon>
    </lineage>
</organism>
<dbReference type="Gene3D" id="1.10.1450.10">
    <property type="entry name" value="Tetraspanin"/>
    <property type="match status" value="1"/>
</dbReference>
<dbReference type="OrthoDB" id="9836210at2759"/>
<dbReference type="PANTHER" id="PTHR19282">
    <property type="entry name" value="TETRASPANIN"/>
    <property type="match status" value="1"/>
</dbReference>
<dbReference type="InterPro" id="IPR000830">
    <property type="entry name" value="Peripherin/rom-1"/>
</dbReference>
<dbReference type="Proteomes" id="UP000192578">
    <property type="component" value="Unassembled WGS sequence"/>
</dbReference>
<sequence>MRVKKGKQVSITLRHPGRNRLATLLLILSVVGVLTSITLISVGVVIHTAVKPFAAILDTYDGLYLPIILTALGVAGIAVHSLLTFLLLDFTKEERADYFGKVCLAVLSCAALTMVAGIICFAHIREVRSSFKAGIFNGMKNYQNNTEMKSAVDEVQIRYQCCGVKGYEDWFTLEWINETYVADKEKLKKKRTNGAYKSDDVPFSCCDPGAFRPCIHDAVHTNSHHFNYDHTKNVTIYKTGCLVSIKNYFGPGLLFIMGIVICSIAVMEAALGGGLRILYTSLESATMTGDEFGPGTGILLPGQVQEYDDPRAADKTNNK</sequence>
<dbReference type="PANTHER" id="PTHR19282:SF549">
    <property type="entry name" value="TETRASPANIN"/>
    <property type="match status" value="1"/>
</dbReference>
<comment type="subcellular location">
    <subcellularLocation>
        <location evidence="1">Membrane</location>
        <topology evidence="1">Multi-pass membrane protein</topology>
    </subcellularLocation>
</comment>
<keyword evidence="3 5" id="KW-1133">Transmembrane helix</keyword>
<evidence type="ECO:0000256" key="2">
    <source>
        <dbReference type="ARBA" id="ARBA00022692"/>
    </source>
</evidence>
<evidence type="ECO:0000256" key="5">
    <source>
        <dbReference type="SAM" id="Phobius"/>
    </source>
</evidence>
<keyword evidence="2 5" id="KW-0812">Transmembrane</keyword>
<gene>
    <name evidence="6" type="ORF">BV898_01101</name>
</gene>
<dbReference type="Pfam" id="PF00335">
    <property type="entry name" value="Tetraspanin"/>
    <property type="match status" value="1"/>
</dbReference>
<evidence type="ECO:0000256" key="1">
    <source>
        <dbReference type="ARBA" id="ARBA00004141"/>
    </source>
</evidence>
<comment type="caution">
    <text evidence="6">The sequence shown here is derived from an EMBL/GenBank/DDBJ whole genome shotgun (WGS) entry which is preliminary data.</text>
</comment>
<keyword evidence="7" id="KW-1185">Reference proteome</keyword>
<evidence type="ECO:0000256" key="3">
    <source>
        <dbReference type="ARBA" id="ARBA00022989"/>
    </source>
</evidence>
<dbReference type="PRINTS" id="PR00218">
    <property type="entry name" value="PERIPHERNRDS"/>
</dbReference>
<dbReference type="SUPFAM" id="SSF48652">
    <property type="entry name" value="Tetraspanin"/>
    <property type="match status" value="1"/>
</dbReference>
<dbReference type="EMBL" id="MTYJ01000003">
    <property type="protein sequence ID" value="OQV25425.1"/>
    <property type="molecule type" value="Genomic_DNA"/>
</dbReference>
<feature type="transmembrane region" description="Helical" evidence="5">
    <location>
        <begin position="248"/>
        <end position="271"/>
    </location>
</feature>
<keyword evidence="4 5" id="KW-0472">Membrane</keyword>
<feature type="transmembrane region" description="Helical" evidence="5">
    <location>
        <begin position="67"/>
        <end position="90"/>
    </location>
</feature>
<protein>
    <submittedName>
        <fullName evidence="6">Peripherin-2</fullName>
    </submittedName>
</protein>